<protein>
    <submittedName>
        <fullName evidence="1">Uncharacterized protein</fullName>
    </submittedName>
</protein>
<sequence>MAEHDATTNMAGIEAELDLAEMEIASGRFGEARLRFARMTRIQRETPRALVLRARATQTEESRRMLASFVRQALDRFKDPLSRALLAEALALCGDRAAAMKALPKEGDLNSNEISARQAALDAMGSVPDLPEESGLTLGALLQQKLLRRTS</sequence>
<keyword evidence="2" id="KW-1185">Reference proteome</keyword>
<dbReference type="HOGENOM" id="CLU_1728677_0_0_0"/>
<organism evidence="1 2">
    <name type="scientific">Fimbriimonas ginsengisoli Gsoil 348</name>
    <dbReference type="NCBI Taxonomy" id="661478"/>
    <lineage>
        <taxon>Bacteria</taxon>
        <taxon>Bacillati</taxon>
        <taxon>Armatimonadota</taxon>
        <taxon>Fimbriimonadia</taxon>
        <taxon>Fimbriimonadales</taxon>
        <taxon>Fimbriimonadaceae</taxon>
        <taxon>Fimbriimonas</taxon>
    </lineage>
</organism>
<dbReference type="AlphaFoldDB" id="A0A068NW86"/>
<evidence type="ECO:0000313" key="1">
    <source>
        <dbReference type="EMBL" id="AIE87711.1"/>
    </source>
</evidence>
<gene>
    <name evidence="1" type="ORF">OP10G_4343</name>
</gene>
<accession>A0A068NW86</accession>
<proteinExistence type="predicted"/>
<evidence type="ECO:0000313" key="2">
    <source>
        <dbReference type="Proteomes" id="UP000027982"/>
    </source>
</evidence>
<name>A0A068NW86_FIMGI</name>
<dbReference type="KEGG" id="fgi:OP10G_4343"/>
<dbReference type="Proteomes" id="UP000027982">
    <property type="component" value="Chromosome"/>
</dbReference>
<dbReference type="EMBL" id="CP007139">
    <property type="protein sequence ID" value="AIE87711.1"/>
    <property type="molecule type" value="Genomic_DNA"/>
</dbReference>
<reference evidence="1 2" key="1">
    <citation type="journal article" date="2014" name="PLoS ONE">
        <title>The first complete genome sequence of the class fimbriimonadia in the phylum armatimonadetes.</title>
        <authorList>
            <person name="Hu Z.Y."/>
            <person name="Wang Y.Z."/>
            <person name="Im W.T."/>
            <person name="Wang S.Y."/>
            <person name="Zhao G.P."/>
            <person name="Zheng H.J."/>
            <person name="Quan Z.X."/>
        </authorList>
    </citation>
    <scope>NUCLEOTIDE SEQUENCE [LARGE SCALE GENOMIC DNA]</scope>
    <source>
        <strain evidence="1">Gsoil 348</strain>
    </source>
</reference>